<feature type="disulfide bond" evidence="13">
    <location>
        <begin position="44"/>
        <end position="109"/>
    </location>
</feature>
<keyword evidence="10 11" id="KW-0326">Glycosidase</keyword>
<sequence length="557" mass="63053">MVAKQILVYVVLLLCCLVTVHNCHSIQTTPLQNRLSKAISCEECRLGAQLVDSLIEINASTTDIIKVVADLCIKSGFEQPDVCEGILTNYVPIVLDVLLESELSPGDLCDYFKLCNSTDESSDAEFYHQNRVYRQKEIFTDCSRQSPKITPKALKSNSTVGYFLQITDIHFDHDYVVGSDPDCGRPLCCRNGTGDAGVWGNYQCDLPFNTVEAIFQHLSTLEDQLDFIIWTGDNPPHNVWDPNSKSNQIAATQTLSALVLKSFPSTPVFPSIGNHESFPSDEFYLPNTQWLLDVLYDSWEPWLDSDALQTVSTYGFYTSLVRDGLRLISLNTLDGDMINFYNLLPTRAVNQTAWFENVLQQAVANDEYVIIAGHIPCTLKSGVSDEWCTMYQQLVEEYGSIISAQIYGHTHLDQISVYTDTETFSKPIGVNYIAPSMTTYQNHEPGFRIYEYDYSLNQVTNYYQYHANISDANLYGQLNFTLSYSAKELYDMPDLTSNSWFQVANHLRSDDQMFNNYYNFLSNHPNGQTPCTGECRDKVICEIFGITSFQFDQCMGV</sequence>
<dbReference type="Pfam" id="PF19272">
    <property type="entry name" value="ASMase_C"/>
    <property type="match status" value="1"/>
</dbReference>
<feature type="binding site" evidence="12">
    <location>
        <position position="411"/>
    </location>
    <ligand>
        <name>Zn(2+)</name>
        <dbReference type="ChEBI" id="CHEBI:29105"/>
        <label>1</label>
    </ligand>
</feature>
<name>A0A151ZBN9_TIELA</name>
<evidence type="ECO:0000256" key="1">
    <source>
        <dbReference type="ARBA" id="ARBA00004613"/>
    </source>
</evidence>
<dbReference type="InterPro" id="IPR008139">
    <property type="entry name" value="SaposinB_dom"/>
</dbReference>
<feature type="signal peptide" evidence="14">
    <location>
        <begin position="1"/>
        <end position="25"/>
    </location>
</feature>
<dbReference type="InterPro" id="IPR041805">
    <property type="entry name" value="ASMase/PPN1_MPP"/>
</dbReference>
<evidence type="ECO:0000256" key="7">
    <source>
        <dbReference type="ARBA" id="ARBA00022833"/>
    </source>
</evidence>
<dbReference type="AlphaFoldDB" id="A0A151ZBN9"/>
<evidence type="ECO:0000259" key="15">
    <source>
        <dbReference type="PROSITE" id="PS50015"/>
    </source>
</evidence>
<keyword evidence="9" id="KW-0325">Glycoprotein</keyword>
<dbReference type="InterPro" id="IPR029052">
    <property type="entry name" value="Metallo-depent_PP-like"/>
</dbReference>
<evidence type="ECO:0000256" key="3">
    <source>
        <dbReference type="ARBA" id="ARBA00022525"/>
    </source>
</evidence>
<evidence type="ECO:0000256" key="6">
    <source>
        <dbReference type="ARBA" id="ARBA00022801"/>
    </source>
</evidence>
<dbReference type="PROSITE" id="PS50015">
    <property type="entry name" value="SAP_B"/>
    <property type="match status" value="1"/>
</dbReference>
<dbReference type="Gene3D" id="1.10.225.10">
    <property type="entry name" value="Saposin-like"/>
    <property type="match status" value="1"/>
</dbReference>
<reference evidence="16 17" key="1">
    <citation type="submission" date="2015-12" db="EMBL/GenBank/DDBJ databases">
        <title>Dictyostelia acquired genes for synthesis and detection of signals that induce cell-type specialization by lateral gene transfer from prokaryotes.</title>
        <authorList>
            <person name="Gloeckner G."/>
            <person name="Schaap P."/>
        </authorList>
    </citation>
    <scope>NUCLEOTIDE SEQUENCE [LARGE SCALE GENOMIC DNA]</scope>
    <source>
        <strain evidence="16 17">TK</strain>
    </source>
</reference>
<evidence type="ECO:0000256" key="10">
    <source>
        <dbReference type="ARBA" id="ARBA00023295"/>
    </source>
</evidence>
<dbReference type="PANTHER" id="PTHR10340:SF58">
    <property type="entry name" value="SPHINGOMYELIN PHOSPHODIESTERASE A"/>
    <property type="match status" value="1"/>
</dbReference>
<evidence type="ECO:0000256" key="5">
    <source>
        <dbReference type="ARBA" id="ARBA00022729"/>
    </source>
</evidence>
<dbReference type="GO" id="GO:0016020">
    <property type="term" value="C:membrane"/>
    <property type="evidence" value="ECO:0007669"/>
    <property type="project" value="GOC"/>
</dbReference>
<feature type="disulfide bond" evidence="13">
    <location>
        <begin position="183"/>
        <end position="188"/>
    </location>
</feature>
<dbReference type="SUPFAM" id="SSF47862">
    <property type="entry name" value="Saposin"/>
    <property type="match status" value="1"/>
</dbReference>
<evidence type="ECO:0000256" key="2">
    <source>
        <dbReference type="ARBA" id="ARBA00008234"/>
    </source>
</evidence>
<dbReference type="Gene3D" id="3.60.21.10">
    <property type="match status" value="1"/>
</dbReference>
<dbReference type="GO" id="GO:0046513">
    <property type="term" value="P:ceramide biosynthetic process"/>
    <property type="evidence" value="ECO:0007669"/>
    <property type="project" value="UniProtKB-ARBA"/>
</dbReference>
<feature type="binding site" evidence="12">
    <location>
        <position position="374"/>
    </location>
    <ligand>
        <name>Zn(2+)</name>
        <dbReference type="ChEBI" id="CHEBI:29105"/>
        <label>2</label>
    </ligand>
</feature>
<gene>
    <name evidence="16" type="ORF">DLAC_08312</name>
</gene>
<dbReference type="SUPFAM" id="SSF56300">
    <property type="entry name" value="Metallo-dependent phosphatases"/>
    <property type="match status" value="1"/>
</dbReference>
<feature type="binding site" evidence="12">
    <location>
        <position position="170"/>
    </location>
    <ligand>
        <name>Zn(2+)</name>
        <dbReference type="ChEBI" id="CHEBI:29105"/>
        <label>1</label>
    </ligand>
</feature>
<keyword evidence="6 11" id="KW-0378">Hydrolase</keyword>
<feature type="domain" description="Saposin B-type" evidence="15">
    <location>
        <begin position="37"/>
        <end position="119"/>
    </location>
</feature>
<evidence type="ECO:0000256" key="12">
    <source>
        <dbReference type="PIRSR" id="PIRSR000948-1"/>
    </source>
</evidence>
<evidence type="ECO:0000256" key="13">
    <source>
        <dbReference type="PIRSR" id="PIRSR000948-2"/>
    </source>
</evidence>
<keyword evidence="4 12" id="KW-0479">Metal-binding</keyword>
<feature type="chain" id="PRO_5007593179" description="Sphingomyelin phosphodiesterase" evidence="14">
    <location>
        <begin position="26"/>
        <end position="557"/>
    </location>
</feature>
<dbReference type="SMART" id="SM00741">
    <property type="entry name" value="SapB"/>
    <property type="match status" value="1"/>
</dbReference>
<dbReference type="GO" id="GO:0016798">
    <property type="term" value="F:hydrolase activity, acting on glycosyl bonds"/>
    <property type="evidence" value="ECO:0007669"/>
    <property type="project" value="UniProtKB-KW"/>
</dbReference>
<dbReference type="GO" id="GO:0046872">
    <property type="term" value="F:metal ion binding"/>
    <property type="evidence" value="ECO:0007669"/>
    <property type="project" value="UniProtKB-KW"/>
</dbReference>
<dbReference type="GO" id="GO:0005576">
    <property type="term" value="C:extracellular region"/>
    <property type="evidence" value="ECO:0007669"/>
    <property type="project" value="UniProtKB-SubCell"/>
</dbReference>
<evidence type="ECO:0000313" key="16">
    <source>
        <dbReference type="EMBL" id="KYQ91360.1"/>
    </source>
</evidence>
<comment type="caution">
    <text evidence="16">The sequence shown here is derived from an EMBL/GenBank/DDBJ whole genome shotgun (WGS) entry which is preliminary data.</text>
</comment>
<evidence type="ECO:0000313" key="17">
    <source>
        <dbReference type="Proteomes" id="UP000076078"/>
    </source>
</evidence>
<feature type="disulfide bond" evidence="13">
    <location>
        <begin position="189"/>
        <end position="204"/>
    </location>
</feature>
<dbReference type="GO" id="GO:0004767">
    <property type="term" value="F:sphingomyelin phosphodiesterase activity"/>
    <property type="evidence" value="ECO:0007669"/>
    <property type="project" value="UniProtKB-UniRule"/>
</dbReference>
<feature type="binding site" evidence="12">
    <location>
        <position position="274"/>
    </location>
    <ligand>
        <name>Zn(2+)</name>
        <dbReference type="ChEBI" id="CHEBI:29105"/>
        <label>2</label>
    </ligand>
</feature>
<evidence type="ECO:0000256" key="4">
    <source>
        <dbReference type="ARBA" id="ARBA00022723"/>
    </source>
</evidence>
<dbReference type="Proteomes" id="UP000076078">
    <property type="component" value="Unassembled WGS sequence"/>
</dbReference>
<organism evidence="16 17">
    <name type="scientific">Tieghemostelium lacteum</name>
    <name type="common">Slime mold</name>
    <name type="synonym">Dictyostelium lacteum</name>
    <dbReference type="NCBI Taxonomy" id="361077"/>
    <lineage>
        <taxon>Eukaryota</taxon>
        <taxon>Amoebozoa</taxon>
        <taxon>Evosea</taxon>
        <taxon>Eumycetozoa</taxon>
        <taxon>Dictyostelia</taxon>
        <taxon>Dictyosteliales</taxon>
        <taxon>Raperosteliaceae</taxon>
        <taxon>Tieghemostelium</taxon>
    </lineage>
</organism>
<keyword evidence="5 14" id="KW-0732">Signal</keyword>
<keyword evidence="8 13" id="KW-1015">Disulfide bond</keyword>
<dbReference type="Pfam" id="PF00149">
    <property type="entry name" value="Metallophos"/>
    <property type="match status" value="1"/>
</dbReference>
<feature type="binding site" evidence="12">
    <location>
        <position position="233"/>
    </location>
    <ligand>
        <name>Zn(2+)</name>
        <dbReference type="ChEBI" id="CHEBI:29105"/>
        <label>2</label>
    </ligand>
</feature>
<keyword evidence="7 12" id="KW-0862">Zinc</keyword>
<dbReference type="EMBL" id="LODT01000035">
    <property type="protein sequence ID" value="KYQ91360.1"/>
    <property type="molecule type" value="Genomic_DNA"/>
</dbReference>
<proteinExistence type="inferred from homology"/>
<dbReference type="GO" id="GO:0006685">
    <property type="term" value="P:sphingomyelin catabolic process"/>
    <property type="evidence" value="ECO:0007669"/>
    <property type="project" value="UniProtKB-UniRule"/>
</dbReference>
<keyword evidence="3" id="KW-0964">Secreted</keyword>
<dbReference type="STRING" id="361077.A0A151ZBN9"/>
<evidence type="ECO:0000256" key="11">
    <source>
        <dbReference type="PIRNR" id="PIRNR000948"/>
    </source>
</evidence>
<accession>A0A151ZBN9</accession>
<feature type="disulfide bond" evidence="13">
    <location>
        <begin position="531"/>
        <end position="535"/>
    </location>
</feature>
<comment type="cofactor">
    <cofactor evidence="12">
        <name>Zn(2+)</name>
        <dbReference type="ChEBI" id="CHEBI:29105"/>
    </cofactor>
    <text evidence="12">Binds 2 Zn(2+) ions per subunit.</text>
</comment>
<dbReference type="CDD" id="cd00842">
    <property type="entry name" value="MPP_ASMase"/>
    <property type="match status" value="1"/>
</dbReference>
<dbReference type="PANTHER" id="PTHR10340">
    <property type="entry name" value="SPHINGOMYELIN PHOSPHODIESTERASE"/>
    <property type="match status" value="1"/>
</dbReference>
<dbReference type="InterPro" id="IPR011160">
    <property type="entry name" value="Sphingomy_PDE"/>
</dbReference>
<dbReference type="InParanoid" id="A0A151ZBN9"/>
<comment type="subcellular location">
    <subcellularLocation>
        <location evidence="1">Secreted</location>
    </subcellularLocation>
</comment>
<feature type="binding site" evidence="12">
    <location>
        <position position="233"/>
    </location>
    <ligand>
        <name>Zn(2+)</name>
        <dbReference type="ChEBI" id="CHEBI:29105"/>
        <label>1</label>
    </ligand>
</feature>
<dbReference type="InterPro" id="IPR004843">
    <property type="entry name" value="Calcineurin-like_PHP"/>
</dbReference>
<protein>
    <recommendedName>
        <fullName evidence="11">Sphingomyelin phosphodiesterase</fullName>
    </recommendedName>
</protein>
<comment type="function">
    <text evidence="11">Converts sphingomyelin to ceramide.</text>
</comment>
<dbReference type="OMA" id="GNFWHIT"/>
<keyword evidence="17" id="KW-1185">Reference proteome</keyword>
<dbReference type="InterPro" id="IPR011001">
    <property type="entry name" value="Saposin-like"/>
</dbReference>
<evidence type="ECO:0000256" key="14">
    <source>
        <dbReference type="SAM" id="SignalP"/>
    </source>
</evidence>
<feature type="disulfide bond" evidence="13">
    <location>
        <begin position="72"/>
        <end position="83"/>
    </location>
</feature>
<evidence type="ECO:0000256" key="8">
    <source>
        <dbReference type="ARBA" id="ARBA00023157"/>
    </source>
</evidence>
<evidence type="ECO:0000256" key="9">
    <source>
        <dbReference type="ARBA" id="ARBA00023180"/>
    </source>
</evidence>
<feature type="binding site" evidence="12">
    <location>
        <position position="409"/>
    </location>
    <ligand>
        <name>Zn(2+)</name>
        <dbReference type="ChEBI" id="CHEBI:29105"/>
        <label>2</label>
    </ligand>
</feature>
<dbReference type="OrthoDB" id="282973at2759"/>
<dbReference type="InterPro" id="IPR045473">
    <property type="entry name" value="ASM_C"/>
</dbReference>
<comment type="similarity">
    <text evidence="2 11">Belongs to the acid sphingomyelinase family.</text>
</comment>
<feature type="binding site" evidence="12">
    <location>
        <position position="168"/>
    </location>
    <ligand>
        <name>Zn(2+)</name>
        <dbReference type="ChEBI" id="CHEBI:29105"/>
        <label>1</label>
    </ligand>
</feature>
<dbReference type="PIRSF" id="PIRSF000948">
    <property type="entry name" value="Sphingomy_PDE"/>
    <property type="match status" value="1"/>
</dbReference>